<dbReference type="OMA" id="EYFQDMF"/>
<evidence type="ECO:0000313" key="3">
    <source>
        <dbReference type="Proteomes" id="UP000011668"/>
    </source>
</evidence>
<dbReference type="HOGENOM" id="CLU_061714_2_0_1"/>
<proteinExistence type="predicted"/>
<feature type="compositionally biased region" description="Basic residues" evidence="1">
    <location>
        <begin position="239"/>
        <end position="261"/>
    </location>
</feature>
<protein>
    <submittedName>
        <fullName evidence="2">Fra10Ac1 domain-containing protein</fullName>
    </submittedName>
</protein>
<evidence type="ECO:0000313" key="2">
    <source>
        <dbReference type="EMBL" id="ELU40626.1"/>
    </source>
</evidence>
<dbReference type="EMBL" id="AFRT01001369">
    <property type="protein sequence ID" value="ELU40626.1"/>
    <property type="molecule type" value="Genomic_DNA"/>
</dbReference>
<feature type="region of interest" description="Disordered" evidence="1">
    <location>
        <begin position="181"/>
        <end position="264"/>
    </location>
</feature>
<keyword evidence="3" id="KW-1185">Reference proteome</keyword>
<dbReference type="STRING" id="983506.L8WR58"/>
<reference evidence="2 3" key="1">
    <citation type="journal article" date="2013" name="Nat. Commun.">
        <title>The evolution and pathogenic mechanisms of the rice sheath blight pathogen.</title>
        <authorList>
            <person name="Zheng A."/>
            <person name="Lin R."/>
            <person name="Xu L."/>
            <person name="Qin P."/>
            <person name="Tang C."/>
            <person name="Ai P."/>
            <person name="Zhang D."/>
            <person name="Liu Y."/>
            <person name="Sun Z."/>
            <person name="Feng H."/>
            <person name="Wang Y."/>
            <person name="Chen Y."/>
            <person name="Liang X."/>
            <person name="Fu R."/>
            <person name="Li Q."/>
            <person name="Zhang J."/>
            <person name="Yu X."/>
            <person name="Xie Z."/>
            <person name="Ding L."/>
            <person name="Guan P."/>
            <person name="Tang J."/>
            <person name="Liang Y."/>
            <person name="Wang S."/>
            <person name="Deng Q."/>
            <person name="Li S."/>
            <person name="Zhu J."/>
            <person name="Wang L."/>
            <person name="Liu H."/>
            <person name="Li P."/>
        </authorList>
    </citation>
    <scope>NUCLEOTIDE SEQUENCE [LARGE SCALE GENOMIC DNA]</scope>
    <source>
        <strain evidence="3">AG-1 IA</strain>
    </source>
</reference>
<sequence>MSASQSDHARSVFRNNLGGQDAYTRHVRYVTQFQNVYNPSDSTRVQAKGKTEMDGLVEHHKFLRDDDDKELEQLSPEERIAVKYYRGLFKEFAVVDLKHYKSGQFALRWRTETEVISGLGQFTCGNTRCAYHRADDDRPVPQPKLITLELPFGYLEDGEAKSALVKVVLCDRCKKKLMWKRDRDREGTEGEEGVDNAVEKKGQSRVMEREELGKEQGSSSKSSQRERDERPSRRDHNSSSRRRERRDHSHERSKRRSRSPRRQAADVMPITLYCPPIPAKSINLAAPFFSLSRVSSSFAPCKSRCNRIGAPIFARNGQSVKVTGGRE</sequence>
<dbReference type="OrthoDB" id="197967at2759"/>
<feature type="compositionally biased region" description="Basic and acidic residues" evidence="1">
    <location>
        <begin position="197"/>
        <end position="214"/>
    </location>
</feature>
<comment type="caution">
    <text evidence="2">The sequence shown here is derived from an EMBL/GenBank/DDBJ whole genome shotgun (WGS) entry which is preliminary data.</text>
</comment>
<dbReference type="Proteomes" id="UP000011668">
    <property type="component" value="Unassembled WGS sequence"/>
</dbReference>
<dbReference type="AlphaFoldDB" id="L8WR58"/>
<name>L8WR58_THACA</name>
<gene>
    <name evidence="2" type="ORF">AG1IA_05342</name>
</gene>
<evidence type="ECO:0000256" key="1">
    <source>
        <dbReference type="SAM" id="MobiDB-lite"/>
    </source>
</evidence>
<dbReference type="Pfam" id="PF09725">
    <property type="entry name" value="Fra10Ac1"/>
    <property type="match status" value="1"/>
</dbReference>
<accession>L8WR58</accession>
<feature type="compositionally biased region" description="Basic and acidic residues" evidence="1">
    <location>
        <begin position="223"/>
        <end position="238"/>
    </location>
</feature>
<organism evidence="2 3">
    <name type="scientific">Thanatephorus cucumeris (strain AG1-IA)</name>
    <name type="common">Rice sheath blight fungus</name>
    <name type="synonym">Rhizoctonia solani</name>
    <dbReference type="NCBI Taxonomy" id="983506"/>
    <lineage>
        <taxon>Eukaryota</taxon>
        <taxon>Fungi</taxon>
        <taxon>Dikarya</taxon>
        <taxon>Basidiomycota</taxon>
        <taxon>Agaricomycotina</taxon>
        <taxon>Agaricomycetes</taxon>
        <taxon>Cantharellales</taxon>
        <taxon>Ceratobasidiaceae</taxon>
        <taxon>Rhizoctonia</taxon>
        <taxon>Rhizoctonia solani AG-1</taxon>
    </lineage>
</organism>
<dbReference type="InterPro" id="IPR019129">
    <property type="entry name" value="Folate-sensitive_fs_Fra10Ac1"/>
</dbReference>